<evidence type="ECO:0000256" key="3">
    <source>
        <dbReference type="ARBA" id="ARBA00022833"/>
    </source>
</evidence>
<comment type="cofactor">
    <cofactor evidence="7">
        <name>Zn(2+)</name>
        <dbReference type="ChEBI" id="CHEBI:29105"/>
    </cofactor>
    <text evidence="7">Binds 1 zinc ion per subunit.</text>
</comment>
<dbReference type="InterPro" id="IPR036390">
    <property type="entry name" value="WH_DNA-bd_sf"/>
</dbReference>
<dbReference type="Gene3D" id="1.10.10.10">
    <property type="entry name" value="Winged helix-like DNA-binding domain superfamily/Winged helix DNA-binding domain"/>
    <property type="match status" value="1"/>
</dbReference>
<dbReference type="GO" id="GO:0000976">
    <property type="term" value="F:transcription cis-regulatory region binding"/>
    <property type="evidence" value="ECO:0007669"/>
    <property type="project" value="TreeGrafter"/>
</dbReference>
<comment type="similarity">
    <text evidence="1">Belongs to the Fur family.</text>
</comment>
<keyword evidence="9" id="KW-1185">Reference proteome</keyword>
<keyword evidence="4" id="KW-0805">Transcription regulation</keyword>
<comment type="caution">
    <text evidence="8">The sequence shown here is derived from an EMBL/GenBank/DDBJ whole genome shotgun (WGS) entry which is preliminary data.</text>
</comment>
<evidence type="ECO:0000313" key="9">
    <source>
        <dbReference type="Proteomes" id="UP000295008"/>
    </source>
</evidence>
<dbReference type="GO" id="GO:1900376">
    <property type="term" value="P:regulation of secondary metabolite biosynthetic process"/>
    <property type="evidence" value="ECO:0007669"/>
    <property type="project" value="TreeGrafter"/>
</dbReference>
<protein>
    <submittedName>
        <fullName evidence="8">Fur family ferric uptake transcriptional regulator/Fur family peroxide stress response transcriptional regulator</fullName>
    </submittedName>
</protein>
<dbReference type="RefSeq" id="WP_132014886.1">
    <property type="nucleotide sequence ID" value="NZ_SLUN01000016.1"/>
</dbReference>
<dbReference type="GO" id="GO:0003700">
    <property type="term" value="F:DNA-binding transcription factor activity"/>
    <property type="evidence" value="ECO:0007669"/>
    <property type="project" value="InterPro"/>
</dbReference>
<dbReference type="Gene3D" id="3.30.1490.190">
    <property type="match status" value="1"/>
</dbReference>
<dbReference type="SUPFAM" id="SSF46785">
    <property type="entry name" value="Winged helix' DNA-binding domain"/>
    <property type="match status" value="1"/>
</dbReference>
<feature type="binding site" evidence="7">
    <location>
        <position position="136"/>
    </location>
    <ligand>
        <name>Zn(2+)</name>
        <dbReference type="ChEBI" id="CHEBI:29105"/>
    </ligand>
</feature>
<evidence type="ECO:0000256" key="4">
    <source>
        <dbReference type="ARBA" id="ARBA00023015"/>
    </source>
</evidence>
<proteinExistence type="inferred from homology"/>
<evidence type="ECO:0000313" key="8">
    <source>
        <dbReference type="EMBL" id="TCL65926.1"/>
    </source>
</evidence>
<organism evidence="8 9">
    <name type="scientific">Hydrogenispora ethanolica</name>
    <dbReference type="NCBI Taxonomy" id="1082276"/>
    <lineage>
        <taxon>Bacteria</taxon>
        <taxon>Bacillati</taxon>
        <taxon>Bacillota</taxon>
        <taxon>Hydrogenispora</taxon>
    </lineage>
</organism>
<dbReference type="PANTHER" id="PTHR33202">
    <property type="entry name" value="ZINC UPTAKE REGULATION PROTEIN"/>
    <property type="match status" value="1"/>
</dbReference>
<keyword evidence="7" id="KW-0479">Metal-binding</keyword>
<evidence type="ECO:0000256" key="1">
    <source>
        <dbReference type="ARBA" id="ARBA00007957"/>
    </source>
</evidence>
<keyword evidence="2" id="KW-0678">Repressor</keyword>
<evidence type="ECO:0000256" key="6">
    <source>
        <dbReference type="ARBA" id="ARBA00023163"/>
    </source>
</evidence>
<dbReference type="EMBL" id="SLUN01000016">
    <property type="protein sequence ID" value="TCL65926.1"/>
    <property type="molecule type" value="Genomic_DNA"/>
</dbReference>
<feature type="binding site" evidence="7">
    <location>
        <position position="99"/>
    </location>
    <ligand>
        <name>Zn(2+)</name>
        <dbReference type="ChEBI" id="CHEBI:29105"/>
    </ligand>
</feature>
<dbReference type="InterPro" id="IPR002481">
    <property type="entry name" value="FUR"/>
</dbReference>
<dbReference type="OrthoDB" id="8659436at2"/>
<dbReference type="InterPro" id="IPR043135">
    <property type="entry name" value="Fur_C"/>
</dbReference>
<accession>A0A4R1RIV3</accession>
<sequence>MENMLDREISRLLSEKDIRPTYQRLEIMRYLFEHRVHPTAEMIYAELKERLPTFSKTTVYNTLKLLQEKGLLAALATAEDQVRYEANLIPHGHFQCVQCGRLFDIDIPEAFPTQQSLAGHRILEYQIIIRGICRDCREREQPE</sequence>
<dbReference type="InterPro" id="IPR036388">
    <property type="entry name" value="WH-like_DNA-bd_sf"/>
</dbReference>
<dbReference type="Pfam" id="PF01475">
    <property type="entry name" value="FUR"/>
    <property type="match status" value="1"/>
</dbReference>
<dbReference type="PANTHER" id="PTHR33202:SF8">
    <property type="entry name" value="PEROXIDE-RESPONSIVE REPRESSOR PERR"/>
    <property type="match status" value="1"/>
</dbReference>
<dbReference type="Proteomes" id="UP000295008">
    <property type="component" value="Unassembled WGS sequence"/>
</dbReference>
<evidence type="ECO:0000256" key="2">
    <source>
        <dbReference type="ARBA" id="ARBA00022491"/>
    </source>
</evidence>
<dbReference type="GO" id="GO:0045892">
    <property type="term" value="P:negative regulation of DNA-templated transcription"/>
    <property type="evidence" value="ECO:0007669"/>
    <property type="project" value="TreeGrafter"/>
</dbReference>
<keyword evidence="6" id="KW-0804">Transcription</keyword>
<gene>
    <name evidence="8" type="ORF">EDC14_101656</name>
</gene>
<dbReference type="AlphaFoldDB" id="A0A4R1RIV3"/>
<evidence type="ECO:0000256" key="5">
    <source>
        <dbReference type="ARBA" id="ARBA00023125"/>
    </source>
</evidence>
<feature type="binding site" evidence="7">
    <location>
        <position position="133"/>
    </location>
    <ligand>
        <name>Zn(2+)</name>
        <dbReference type="ChEBI" id="CHEBI:29105"/>
    </ligand>
</feature>
<dbReference type="CDD" id="cd07153">
    <property type="entry name" value="Fur_like"/>
    <property type="match status" value="1"/>
</dbReference>
<dbReference type="GO" id="GO:0008270">
    <property type="term" value="F:zinc ion binding"/>
    <property type="evidence" value="ECO:0007669"/>
    <property type="project" value="TreeGrafter"/>
</dbReference>
<keyword evidence="5" id="KW-0238">DNA-binding</keyword>
<reference evidence="8 9" key="1">
    <citation type="submission" date="2019-03" db="EMBL/GenBank/DDBJ databases">
        <title>Genomic Encyclopedia of Type Strains, Phase IV (KMG-IV): sequencing the most valuable type-strain genomes for metagenomic binning, comparative biology and taxonomic classification.</title>
        <authorList>
            <person name="Goeker M."/>
        </authorList>
    </citation>
    <scope>NUCLEOTIDE SEQUENCE [LARGE SCALE GENOMIC DNA]</scope>
    <source>
        <strain evidence="8 9">LX-B</strain>
    </source>
</reference>
<feature type="binding site" evidence="7">
    <location>
        <position position="96"/>
    </location>
    <ligand>
        <name>Zn(2+)</name>
        <dbReference type="ChEBI" id="CHEBI:29105"/>
    </ligand>
</feature>
<name>A0A4R1RIV3_HYDET</name>
<keyword evidence="3 7" id="KW-0862">Zinc</keyword>
<evidence type="ECO:0000256" key="7">
    <source>
        <dbReference type="PIRSR" id="PIRSR602481-1"/>
    </source>
</evidence>